<feature type="domain" description="XdhC- CoxI" evidence="1">
    <location>
        <begin position="15"/>
        <end position="73"/>
    </location>
</feature>
<dbReference type="PANTHER" id="PTHR30388:SF4">
    <property type="entry name" value="MOLYBDENUM COFACTOR INSERTION CHAPERONE PAOD"/>
    <property type="match status" value="1"/>
</dbReference>
<comment type="caution">
    <text evidence="3">The sequence shown here is derived from an EMBL/GenBank/DDBJ whole genome shotgun (WGS) entry which is preliminary data.</text>
</comment>
<dbReference type="RefSeq" id="WP_068834301.1">
    <property type="nucleotide sequence ID" value="NZ_JBHSMX010000018.1"/>
</dbReference>
<dbReference type="InterPro" id="IPR003777">
    <property type="entry name" value="XdhC_CoxI"/>
</dbReference>
<reference evidence="4" key="1">
    <citation type="journal article" date="2019" name="Int. J. Syst. Evol. Microbiol.">
        <title>The Global Catalogue of Microorganisms (GCM) 10K type strain sequencing project: providing services to taxonomists for standard genome sequencing and annotation.</title>
        <authorList>
            <consortium name="The Broad Institute Genomics Platform"/>
            <consortium name="The Broad Institute Genome Sequencing Center for Infectious Disease"/>
            <person name="Wu L."/>
            <person name="Ma J."/>
        </authorList>
    </citation>
    <scope>NUCLEOTIDE SEQUENCE [LARGE SCALE GENOMIC DNA]</scope>
    <source>
        <strain evidence="4">CGMCC 4.7277</strain>
    </source>
</reference>
<dbReference type="Pfam" id="PF02625">
    <property type="entry name" value="XdhC_CoxI"/>
    <property type="match status" value="1"/>
</dbReference>
<name>A0ABW0Q9M3_9BURK</name>
<keyword evidence="4" id="KW-1185">Reference proteome</keyword>
<protein>
    <submittedName>
        <fullName evidence="3">XdhC family protein</fullName>
    </submittedName>
</protein>
<gene>
    <name evidence="3" type="ORF">ACFPP7_11675</name>
</gene>
<dbReference type="Gene3D" id="3.40.50.720">
    <property type="entry name" value="NAD(P)-binding Rossmann-like Domain"/>
    <property type="match status" value="1"/>
</dbReference>
<proteinExistence type="predicted"/>
<evidence type="ECO:0000313" key="3">
    <source>
        <dbReference type="EMBL" id="MFC5521571.1"/>
    </source>
</evidence>
<accession>A0ABW0Q9M3</accession>
<dbReference type="Proteomes" id="UP001596084">
    <property type="component" value="Unassembled WGS sequence"/>
</dbReference>
<dbReference type="InterPro" id="IPR052698">
    <property type="entry name" value="MoCofactor_Util/Proc"/>
</dbReference>
<evidence type="ECO:0000259" key="2">
    <source>
        <dbReference type="Pfam" id="PF13478"/>
    </source>
</evidence>
<evidence type="ECO:0000313" key="4">
    <source>
        <dbReference type="Proteomes" id="UP001596084"/>
    </source>
</evidence>
<sequence length="361" mass="38655">MENLDVMVLRTLRDWRTAGKRALLATVVRTWGSSPRPVGSIMALCEDGAVVGSVSGGCIEDDLIYRHTQAYASQPAQGSGQAGSKEIPSGPPAFVKYGVTADEAHRFGLPCGGTLELLLEYDPEATALAQLVTALEAGQLMQRHVHLLDGAVTIAQASAPAMLSLSATELVNTFGPEYRMLLIGAGQLTEYLATMALFSGFAVTVCDPREEYRSAWSVAGATVLRDMPDDVVIAFKPDRRSCVIALTHDPKLDDLALLEALKTEAFYVGAIGSRRNNDARHARMIEYFEQTEESLARLRGPIGIYIGSKTPPEIAVSVMAEVLAVKNGVVLPRDMEVAQAKNERAVVGNDAGDLVCGVPQV</sequence>
<dbReference type="EMBL" id="JBHSMX010000018">
    <property type="protein sequence ID" value="MFC5521571.1"/>
    <property type="molecule type" value="Genomic_DNA"/>
</dbReference>
<evidence type="ECO:0000259" key="1">
    <source>
        <dbReference type="Pfam" id="PF02625"/>
    </source>
</evidence>
<dbReference type="PANTHER" id="PTHR30388">
    <property type="entry name" value="ALDEHYDE OXIDOREDUCTASE MOLYBDENUM COFACTOR ASSEMBLY PROTEIN"/>
    <property type="match status" value="1"/>
</dbReference>
<organism evidence="3 4">
    <name type="scientific">Polaromonas jejuensis</name>
    <dbReference type="NCBI Taxonomy" id="457502"/>
    <lineage>
        <taxon>Bacteria</taxon>
        <taxon>Pseudomonadati</taxon>
        <taxon>Pseudomonadota</taxon>
        <taxon>Betaproteobacteria</taxon>
        <taxon>Burkholderiales</taxon>
        <taxon>Comamonadaceae</taxon>
        <taxon>Polaromonas</taxon>
    </lineage>
</organism>
<dbReference type="Pfam" id="PF13478">
    <property type="entry name" value="XdhC_C"/>
    <property type="match status" value="1"/>
</dbReference>
<feature type="domain" description="XdhC Rossmann" evidence="2">
    <location>
        <begin position="180"/>
        <end position="322"/>
    </location>
</feature>
<dbReference type="InterPro" id="IPR027051">
    <property type="entry name" value="XdhC_Rossmann_dom"/>
</dbReference>